<accession>A0A1G8ZJJ4</accession>
<reference evidence="4 5" key="1">
    <citation type="submission" date="2016-10" db="EMBL/GenBank/DDBJ databases">
        <authorList>
            <person name="de Groot N.N."/>
        </authorList>
    </citation>
    <scope>NUCLEOTIDE SEQUENCE [LARGE SCALE GENOMIC DNA]</scope>
    <source>
        <strain evidence="4 5">IBRC-M10015</strain>
    </source>
</reference>
<dbReference type="Pfam" id="PF04967">
    <property type="entry name" value="HTH_10"/>
    <property type="match status" value="1"/>
</dbReference>
<protein>
    <submittedName>
        <fullName evidence="4">HTH DNA binding domain-containing protein</fullName>
    </submittedName>
</protein>
<dbReference type="InterPro" id="IPR007050">
    <property type="entry name" value="HTH_bacterioopsin"/>
</dbReference>
<sequence>MLDTHFAPCSLHCEAFYDTLYYKYNIVIQPTVSLDGRILGPTREERPNERIEIVDWGKATPDHLQVHIEVATETPDEFASLLEWDETVCEFEQFGPVAGRHRYILEYSPDLPDIRAHSAVVDNDGIPHRCYTLADGEWMVELSFVDRDSFGTFCDRCDEIGLPPELHRLQTVPDSERHEYGLTERQRAALENALDAGYFEYPQAATQEDIASRLNISRQSAAALLHRGLQQILSETVGTPPDQHAE</sequence>
<keyword evidence="2" id="KW-0804">Transcription</keyword>
<evidence type="ECO:0000256" key="1">
    <source>
        <dbReference type="ARBA" id="ARBA00023015"/>
    </source>
</evidence>
<keyword evidence="1" id="KW-0805">Transcription regulation</keyword>
<evidence type="ECO:0000256" key="2">
    <source>
        <dbReference type="ARBA" id="ARBA00023163"/>
    </source>
</evidence>
<evidence type="ECO:0000313" key="5">
    <source>
        <dbReference type="Proteomes" id="UP000198856"/>
    </source>
</evidence>
<name>A0A1G8ZJJ4_9EURY</name>
<evidence type="ECO:0000259" key="3">
    <source>
        <dbReference type="Pfam" id="PF04967"/>
    </source>
</evidence>
<proteinExistence type="predicted"/>
<keyword evidence="5" id="KW-1185">Reference proteome</keyword>
<organism evidence="4 5">
    <name type="scientific">Halovenus aranensis</name>
    <dbReference type="NCBI Taxonomy" id="890420"/>
    <lineage>
        <taxon>Archaea</taxon>
        <taxon>Methanobacteriati</taxon>
        <taxon>Methanobacteriota</taxon>
        <taxon>Stenosarchaea group</taxon>
        <taxon>Halobacteria</taxon>
        <taxon>Halobacteriales</taxon>
        <taxon>Haloarculaceae</taxon>
        <taxon>Halovenus</taxon>
    </lineage>
</organism>
<dbReference type="EMBL" id="FNFC01000025">
    <property type="protein sequence ID" value="SDK14764.1"/>
    <property type="molecule type" value="Genomic_DNA"/>
</dbReference>
<dbReference type="Proteomes" id="UP000198856">
    <property type="component" value="Unassembled WGS sequence"/>
</dbReference>
<dbReference type="PANTHER" id="PTHR34236">
    <property type="entry name" value="DIMETHYL SULFOXIDE REDUCTASE TRANSCRIPTIONAL ACTIVATOR"/>
    <property type="match status" value="1"/>
</dbReference>
<evidence type="ECO:0000313" key="4">
    <source>
        <dbReference type="EMBL" id="SDK14764.1"/>
    </source>
</evidence>
<feature type="domain" description="HTH bat-type" evidence="3">
    <location>
        <begin position="182"/>
        <end position="233"/>
    </location>
</feature>
<dbReference type="PANTHER" id="PTHR34236:SF1">
    <property type="entry name" value="DIMETHYL SULFOXIDE REDUCTASE TRANSCRIPTIONAL ACTIVATOR"/>
    <property type="match status" value="1"/>
</dbReference>
<dbReference type="AlphaFoldDB" id="A0A1G8ZJJ4"/>
<gene>
    <name evidence="4" type="ORF">SAMN05216226_1251</name>
</gene>